<gene>
    <name evidence="1" type="ORF">RT717_01020</name>
</gene>
<accession>A0ABZ0IR46</accession>
<dbReference type="RefSeq" id="WP_317489887.1">
    <property type="nucleotide sequence ID" value="NZ_CP136051.1"/>
</dbReference>
<evidence type="ECO:0008006" key="3">
    <source>
        <dbReference type="Google" id="ProtNLM"/>
    </source>
</evidence>
<reference evidence="1 2" key="1">
    <citation type="journal article" date="2023" name="Microbiol. Resour. Announc.">
        <title>Complete Genome Sequence of Imperialibacter roseus strain P4T.</title>
        <authorList>
            <person name="Tizabi D.R."/>
            <person name="Bachvaroff T."/>
            <person name="Hill R.T."/>
        </authorList>
    </citation>
    <scope>NUCLEOTIDE SEQUENCE [LARGE SCALE GENOMIC DNA]</scope>
    <source>
        <strain evidence="1 2">P4T</strain>
    </source>
</reference>
<dbReference type="EMBL" id="CP136051">
    <property type="protein sequence ID" value="WOK07201.1"/>
    <property type="molecule type" value="Genomic_DNA"/>
</dbReference>
<dbReference type="Proteomes" id="UP001302349">
    <property type="component" value="Chromosome"/>
</dbReference>
<dbReference type="PROSITE" id="PS51257">
    <property type="entry name" value="PROKAR_LIPOPROTEIN"/>
    <property type="match status" value="1"/>
</dbReference>
<sequence length="185" mass="20844">MKNISISLFALTLVACGQSDDAISPNSSGEVEYYLNGVNQKTANVYFELNSSPDSKFCDFDSYLFRIDNYERKVNDNIPTYESFYFDKLTLDPGKRVLGIVGCNKSLNPGVSFFSKFSDDLLAATYDISQEELENNWIAIDEIDEDTKTVSGRFSLSFIMNWGHEENAIPDTIRITNGSFNLTLD</sequence>
<evidence type="ECO:0000313" key="1">
    <source>
        <dbReference type="EMBL" id="WOK07201.1"/>
    </source>
</evidence>
<keyword evidence="2" id="KW-1185">Reference proteome</keyword>
<organism evidence="1 2">
    <name type="scientific">Imperialibacter roseus</name>
    <dbReference type="NCBI Taxonomy" id="1324217"/>
    <lineage>
        <taxon>Bacteria</taxon>
        <taxon>Pseudomonadati</taxon>
        <taxon>Bacteroidota</taxon>
        <taxon>Cytophagia</taxon>
        <taxon>Cytophagales</taxon>
        <taxon>Flammeovirgaceae</taxon>
        <taxon>Imperialibacter</taxon>
    </lineage>
</organism>
<proteinExistence type="predicted"/>
<name>A0ABZ0IR46_9BACT</name>
<evidence type="ECO:0000313" key="2">
    <source>
        <dbReference type="Proteomes" id="UP001302349"/>
    </source>
</evidence>
<protein>
    <recommendedName>
        <fullName evidence="3">Lipoprotein</fullName>
    </recommendedName>
</protein>